<organism evidence="2 3">
    <name type="scientific">Cerrena zonata</name>
    <dbReference type="NCBI Taxonomy" id="2478898"/>
    <lineage>
        <taxon>Eukaryota</taxon>
        <taxon>Fungi</taxon>
        <taxon>Dikarya</taxon>
        <taxon>Basidiomycota</taxon>
        <taxon>Agaricomycotina</taxon>
        <taxon>Agaricomycetes</taxon>
        <taxon>Polyporales</taxon>
        <taxon>Cerrenaceae</taxon>
        <taxon>Cerrena</taxon>
    </lineage>
</organism>
<feature type="region of interest" description="Disordered" evidence="1">
    <location>
        <begin position="81"/>
        <end position="121"/>
    </location>
</feature>
<protein>
    <recommendedName>
        <fullName evidence="4">Homeobox domain-containing protein</fullName>
    </recommendedName>
</protein>
<gene>
    <name evidence="2" type="ORF">QCA50_002494</name>
</gene>
<feature type="compositionally biased region" description="Polar residues" evidence="1">
    <location>
        <begin position="1"/>
        <end position="10"/>
    </location>
</feature>
<evidence type="ECO:0000313" key="2">
    <source>
        <dbReference type="EMBL" id="KAK7695304.1"/>
    </source>
</evidence>
<accession>A0AAW0GZE0</accession>
<comment type="caution">
    <text evidence="2">The sequence shown here is derived from an EMBL/GenBank/DDBJ whole genome shotgun (WGS) entry which is preliminary data.</text>
</comment>
<dbReference type="AlphaFoldDB" id="A0AAW0GZE0"/>
<feature type="region of interest" description="Disordered" evidence="1">
    <location>
        <begin position="1"/>
        <end position="38"/>
    </location>
</feature>
<dbReference type="EMBL" id="JASBNA010000002">
    <property type="protein sequence ID" value="KAK7695304.1"/>
    <property type="molecule type" value="Genomic_DNA"/>
</dbReference>
<reference evidence="2 3" key="1">
    <citation type="submission" date="2022-09" db="EMBL/GenBank/DDBJ databases">
        <authorList>
            <person name="Palmer J.M."/>
        </authorList>
    </citation>
    <scope>NUCLEOTIDE SEQUENCE [LARGE SCALE GENOMIC DNA]</scope>
    <source>
        <strain evidence="2 3">DSM 7382</strain>
    </source>
</reference>
<proteinExistence type="predicted"/>
<feature type="compositionally biased region" description="Low complexity" evidence="1">
    <location>
        <begin position="19"/>
        <end position="30"/>
    </location>
</feature>
<evidence type="ECO:0000313" key="3">
    <source>
        <dbReference type="Proteomes" id="UP001385951"/>
    </source>
</evidence>
<name>A0AAW0GZE0_9APHY</name>
<feature type="compositionally biased region" description="Polar residues" evidence="1">
    <location>
        <begin position="110"/>
        <end position="121"/>
    </location>
</feature>
<evidence type="ECO:0008006" key="4">
    <source>
        <dbReference type="Google" id="ProtNLM"/>
    </source>
</evidence>
<sequence>MPSQTNLTSTRAKRSKRVASANSLPSSPSSRMTQFQRDRLRVVFSTDENPSRETLEALSEEFNGFPVSKLERWFKDHGRQLGRARRSALQGRSRDVPSSPSTNSESSLSFTPESTLTELPSPNFTQARLPYLEAGVEDAVYALLLLHRPVFFR</sequence>
<evidence type="ECO:0000256" key="1">
    <source>
        <dbReference type="SAM" id="MobiDB-lite"/>
    </source>
</evidence>
<dbReference type="Gene3D" id="1.10.10.60">
    <property type="entry name" value="Homeodomain-like"/>
    <property type="match status" value="1"/>
</dbReference>
<dbReference type="Proteomes" id="UP001385951">
    <property type="component" value="Unassembled WGS sequence"/>
</dbReference>
<feature type="compositionally biased region" description="Low complexity" evidence="1">
    <location>
        <begin position="98"/>
        <end position="109"/>
    </location>
</feature>
<keyword evidence="3" id="KW-1185">Reference proteome</keyword>